<gene>
    <name evidence="1" type="ORF">UFOPK2658_00382</name>
    <name evidence="2" type="ORF">UFOPK3004_00199</name>
    <name evidence="3" type="ORF">UFOPK3304_00472</name>
    <name evidence="4" type="ORF">UFOPK3494_00297</name>
</gene>
<proteinExistence type="predicted"/>
<reference evidence="1" key="1">
    <citation type="submission" date="2020-05" db="EMBL/GenBank/DDBJ databases">
        <authorList>
            <person name="Chiriac C."/>
            <person name="Salcher M."/>
            <person name="Ghai R."/>
            <person name="Kavagutti S V."/>
        </authorList>
    </citation>
    <scope>NUCLEOTIDE SEQUENCE</scope>
</reference>
<evidence type="ECO:0000313" key="1">
    <source>
        <dbReference type="EMBL" id="CAB4710648.1"/>
    </source>
</evidence>
<protein>
    <submittedName>
        <fullName evidence="1">Unannotated protein</fullName>
    </submittedName>
</protein>
<evidence type="ECO:0000313" key="3">
    <source>
        <dbReference type="EMBL" id="CAB4861309.1"/>
    </source>
</evidence>
<evidence type="ECO:0000313" key="4">
    <source>
        <dbReference type="EMBL" id="CAB4890319.1"/>
    </source>
</evidence>
<accession>A0A6J6QP48</accession>
<dbReference type="EMBL" id="CAFAAL010000008">
    <property type="protein sequence ID" value="CAB4793594.1"/>
    <property type="molecule type" value="Genomic_DNA"/>
</dbReference>
<evidence type="ECO:0000313" key="2">
    <source>
        <dbReference type="EMBL" id="CAB4793594.1"/>
    </source>
</evidence>
<dbReference type="AlphaFoldDB" id="A0A6J6QP48"/>
<dbReference type="EMBL" id="CAFBMF010000010">
    <property type="protein sequence ID" value="CAB4890319.1"/>
    <property type="molecule type" value="Genomic_DNA"/>
</dbReference>
<dbReference type="EMBL" id="CAFBLJ010000016">
    <property type="protein sequence ID" value="CAB4861309.1"/>
    <property type="molecule type" value="Genomic_DNA"/>
</dbReference>
<sequence>MITVTEELRNFAREHATKRMEFEFDRFGLDQTRRHSMIAMGTIGQLAFKQFLEMNQVDFEFQLQAGKFDDFDFVINGHIVEIKTSGYGNGSGWKDLNAIYNSSQLKQAVSKKYFCSVQVFVNGYHRSDKTFDLDNCTTATIAGWIKIEDISAYKPIQLPFSLAHLIPLSELNEIQSLLKL</sequence>
<organism evidence="1">
    <name type="scientific">freshwater metagenome</name>
    <dbReference type="NCBI Taxonomy" id="449393"/>
    <lineage>
        <taxon>unclassified sequences</taxon>
        <taxon>metagenomes</taxon>
        <taxon>ecological metagenomes</taxon>
    </lineage>
</organism>
<dbReference type="EMBL" id="CAEZYH010000008">
    <property type="protein sequence ID" value="CAB4710648.1"/>
    <property type="molecule type" value="Genomic_DNA"/>
</dbReference>
<name>A0A6J6QP48_9ZZZZ</name>